<dbReference type="Proteomes" id="UP000193560">
    <property type="component" value="Unassembled WGS sequence"/>
</dbReference>
<feature type="compositionally biased region" description="Low complexity" evidence="1">
    <location>
        <begin position="86"/>
        <end position="96"/>
    </location>
</feature>
<feature type="region of interest" description="Disordered" evidence="1">
    <location>
        <begin position="20"/>
        <end position="98"/>
    </location>
</feature>
<comment type="caution">
    <text evidence="2">The sequence shown here is derived from an EMBL/GenBank/DDBJ whole genome shotgun (WGS) entry which is preliminary data.</text>
</comment>
<evidence type="ECO:0008006" key="4">
    <source>
        <dbReference type="Google" id="ProtNLM"/>
    </source>
</evidence>
<dbReference type="EMBL" id="MCGE01000005">
    <property type="protein sequence ID" value="ORZ21402.1"/>
    <property type="molecule type" value="Genomic_DNA"/>
</dbReference>
<feature type="compositionally biased region" description="Basic and acidic residues" evidence="1">
    <location>
        <begin position="51"/>
        <end position="60"/>
    </location>
</feature>
<dbReference type="OrthoDB" id="2103031at2759"/>
<gene>
    <name evidence="2" type="ORF">BCR42DRAFT_488483</name>
</gene>
<evidence type="ECO:0000313" key="3">
    <source>
        <dbReference type="Proteomes" id="UP000193560"/>
    </source>
</evidence>
<protein>
    <recommendedName>
        <fullName evidence="4">COX assembly mitochondrial protein</fullName>
    </recommendedName>
</protein>
<feature type="compositionally biased region" description="Basic and acidic residues" evidence="1">
    <location>
        <begin position="192"/>
        <end position="207"/>
    </location>
</feature>
<feature type="compositionally biased region" description="Polar residues" evidence="1">
    <location>
        <begin position="27"/>
        <end position="39"/>
    </location>
</feature>
<accession>A0A1X2ISA3</accession>
<proteinExistence type="predicted"/>
<reference evidence="2 3" key="1">
    <citation type="submission" date="2016-07" db="EMBL/GenBank/DDBJ databases">
        <title>Pervasive Adenine N6-methylation of Active Genes in Fungi.</title>
        <authorList>
            <consortium name="DOE Joint Genome Institute"/>
            <person name="Mondo S.J."/>
            <person name="Dannebaum R.O."/>
            <person name="Kuo R.C."/>
            <person name="Labutti K."/>
            <person name="Haridas S."/>
            <person name="Kuo A."/>
            <person name="Salamov A."/>
            <person name="Ahrendt S.R."/>
            <person name="Lipzen A."/>
            <person name="Sullivan W."/>
            <person name="Andreopoulos W.B."/>
            <person name="Clum A."/>
            <person name="Lindquist E."/>
            <person name="Daum C."/>
            <person name="Ramamoorthy G.K."/>
            <person name="Gryganskyi A."/>
            <person name="Culley D."/>
            <person name="Magnuson J.K."/>
            <person name="James T.Y."/>
            <person name="O'Malley M.A."/>
            <person name="Stajich J.E."/>
            <person name="Spatafora J.W."/>
            <person name="Visel A."/>
            <person name="Grigoriev I.V."/>
        </authorList>
    </citation>
    <scope>NUCLEOTIDE SEQUENCE [LARGE SCALE GENOMIC DNA]</scope>
    <source>
        <strain evidence="2 3">NRRL 1336</strain>
    </source>
</reference>
<feature type="region of interest" description="Disordered" evidence="1">
    <location>
        <begin position="192"/>
        <end position="216"/>
    </location>
</feature>
<sequence length="216" mass="24546">MGSTSREFVESYVKDISQDTEAYLAEQQPNYDASKTATMPTPPINDGSTSSKKDDHRSDPPPDPSAHFAFHKTTTNPMESASDYSQQQQQQQQQQQEPQVVWTVRDFTDQRREIHDTALVNCSDLHVDLMQCFQHGSWWDKAKMCEDQKQKFWSCFHSQKKFLKAANYKGPVSTPEDDDIILMGAFKLRDQLEKQADSNDKPAEDTKANSTSTASA</sequence>
<dbReference type="AlphaFoldDB" id="A0A1X2ISA3"/>
<evidence type="ECO:0000313" key="2">
    <source>
        <dbReference type="EMBL" id="ORZ21402.1"/>
    </source>
</evidence>
<name>A0A1X2ISA3_9FUNG</name>
<feature type="compositionally biased region" description="Polar residues" evidence="1">
    <location>
        <begin position="72"/>
        <end position="85"/>
    </location>
</feature>
<organism evidence="2 3">
    <name type="scientific">Absidia repens</name>
    <dbReference type="NCBI Taxonomy" id="90262"/>
    <lineage>
        <taxon>Eukaryota</taxon>
        <taxon>Fungi</taxon>
        <taxon>Fungi incertae sedis</taxon>
        <taxon>Mucoromycota</taxon>
        <taxon>Mucoromycotina</taxon>
        <taxon>Mucoromycetes</taxon>
        <taxon>Mucorales</taxon>
        <taxon>Cunninghamellaceae</taxon>
        <taxon>Absidia</taxon>
    </lineage>
</organism>
<keyword evidence="3" id="KW-1185">Reference proteome</keyword>
<evidence type="ECO:0000256" key="1">
    <source>
        <dbReference type="SAM" id="MobiDB-lite"/>
    </source>
</evidence>